<dbReference type="KEGG" id="chu:CHU_0851"/>
<dbReference type="Pfam" id="PF00534">
    <property type="entry name" value="Glycos_transf_1"/>
    <property type="match status" value="1"/>
</dbReference>
<dbReference type="SUPFAM" id="SSF53756">
    <property type="entry name" value="UDP-Glycosyltransferase/glycogen phosphorylase"/>
    <property type="match status" value="1"/>
</dbReference>
<dbReference type="Gene3D" id="3.40.50.2000">
    <property type="entry name" value="Glycogen Phosphorylase B"/>
    <property type="match status" value="1"/>
</dbReference>
<dbReference type="AlphaFoldDB" id="A0A6N4SPB9"/>
<dbReference type="InterPro" id="IPR001296">
    <property type="entry name" value="Glyco_trans_1"/>
</dbReference>
<sequence length="389" mass="44830">MAAARKKIGILLYNQKLWTGGFYYTLNLIRSLQFLPDAEKPEVCFFYSGNLTDISNEITTINYPYVSYLPVYVRVNVVQRIINKFKRLIDKDAVLLGNYPANTVNYIYPCLNFSLDGTYSVLRRIHKIYWIPDFQDKYYPDFFSKEELKNRDALKKEFIEKNVPLVFSSFNAADDFKKFYPQAENNIQVLRFTSILPDMQGVSWEEVSETYNIDGSYFISPNQFWPHKNHNVVIDAVDLLVKKGINVTLLFTGKEFNDQAPEYAVNLKKKVADLGLNKQIKFLGFIDRAEQLLLMKHAAAVIQPSLFEGWSTVVEDTKAVGGRMIVSDLPIHREQCVENAVFFQPYDAQQLADEIITAQTEPAEIKKIDYDAHIRAFAQDFLTLGNLLN</sequence>
<accession>A0A6N4SPB9</accession>
<dbReference type="GO" id="GO:0016757">
    <property type="term" value="F:glycosyltransferase activity"/>
    <property type="evidence" value="ECO:0007669"/>
    <property type="project" value="InterPro"/>
</dbReference>
<evidence type="ECO:0000259" key="1">
    <source>
        <dbReference type="Pfam" id="PF00534"/>
    </source>
</evidence>
<name>A0A6N4SPB9_CYTH3</name>
<proteinExistence type="predicted"/>
<dbReference type="CDD" id="cd03809">
    <property type="entry name" value="GT4_MtfB-like"/>
    <property type="match status" value="1"/>
</dbReference>
<dbReference type="PANTHER" id="PTHR46401:SF8">
    <property type="entry name" value="BLL6006 PROTEIN"/>
    <property type="match status" value="1"/>
</dbReference>
<keyword evidence="3" id="KW-1185">Reference proteome</keyword>
<gene>
    <name evidence="2" type="ordered locus">CHU_0851</name>
</gene>
<evidence type="ECO:0000313" key="2">
    <source>
        <dbReference type="EMBL" id="ABG58134.1"/>
    </source>
</evidence>
<organism evidence="2 3">
    <name type="scientific">Cytophaga hutchinsonii (strain ATCC 33406 / DSM 1761 / CIP 103989 / NBRC 15051 / NCIMB 9469 / D465)</name>
    <dbReference type="NCBI Taxonomy" id="269798"/>
    <lineage>
        <taxon>Bacteria</taxon>
        <taxon>Pseudomonadati</taxon>
        <taxon>Bacteroidota</taxon>
        <taxon>Cytophagia</taxon>
        <taxon>Cytophagales</taxon>
        <taxon>Cytophagaceae</taxon>
        <taxon>Cytophaga</taxon>
    </lineage>
</organism>
<dbReference type="PANTHER" id="PTHR46401">
    <property type="entry name" value="GLYCOSYLTRANSFERASE WBBK-RELATED"/>
    <property type="match status" value="1"/>
</dbReference>
<feature type="domain" description="Glycosyl transferase family 1" evidence="1">
    <location>
        <begin position="215"/>
        <end position="367"/>
    </location>
</feature>
<reference evidence="2 3" key="1">
    <citation type="journal article" date="2007" name="Appl. Environ. Microbiol.">
        <title>Genome sequence of the cellulolytic gliding bacterium Cytophaga hutchinsonii.</title>
        <authorList>
            <person name="Xie G."/>
            <person name="Bruce D.C."/>
            <person name="Challacombe J.F."/>
            <person name="Chertkov O."/>
            <person name="Detter J.C."/>
            <person name="Gilna P."/>
            <person name="Han C.S."/>
            <person name="Lucas S."/>
            <person name="Misra M."/>
            <person name="Myers G.L."/>
            <person name="Richardson P."/>
            <person name="Tapia R."/>
            <person name="Thayer N."/>
            <person name="Thompson L.S."/>
            <person name="Brettin T.S."/>
            <person name="Henrissat B."/>
            <person name="Wilson D.B."/>
            <person name="McBride M.J."/>
        </authorList>
    </citation>
    <scope>NUCLEOTIDE SEQUENCE [LARGE SCALE GENOMIC DNA]</scope>
    <source>
        <strain evidence="3">ATCC 33406 / DSM 1761 / CIP 103989 / NBRC 15051 / NCIMB 9469 / D465</strain>
    </source>
</reference>
<dbReference type="RefSeq" id="WP_011584250.1">
    <property type="nucleotide sequence ID" value="NC_008255.1"/>
</dbReference>
<dbReference type="OrthoDB" id="9811239at2"/>
<evidence type="ECO:0000313" key="3">
    <source>
        <dbReference type="Proteomes" id="UP000001822"/>
    </source>
</evidence>
<protein>
    <submittedName>
        <fullName evidence="2">A-glycosyltransferase-related protein, glycosyltransferase family 4 protein</fullName>
    </submittedName>
</protein>
<dbReference type="Proteomes" id="UP000001822">
    <property type="component" value="Chromosome"/>
</dbReference>
<dbReference type="EMBL" id="CP000383">
    <property type="protein sequence ID" value="ABG58134.1"/>
    <property type="molecule type" value="Genomic_DNA"/>
</dbReference>